<protein>
    <submittedName>
        <fullName evidence="3">Nucleoside recognition domain-containing protein</fullName>
    </submittedName>
</protein>
<proteinExistence type="predicted"/>
<feature type="transmembrane region" description="Helical" evidence="1">
    <location>
        <begin position="230"/>
        <end position="251"/>
    </location>
</feature>
<keyword evidence="1" id="KW-0472">Membrane</keyword>
<feature type="transmembrane region" description="Helical" evidence="1">
    <location>
        <begin position="70"/>
        <end position="92"/>
    </location>
</feature>
<evidence type="ECO:0000256" key="1">
    <source>
        <dbReference type="SAM" id="Phobius"/>
    </source>
</evidence>
<feature type="transmembrane region" description="Helical" evidence="1">
    <location>
        <begin position="292"/>
        <end position="310"/>
    </location>
</feature>
<accession>A0A927D046</accession>
<sequence>MCTATKGEQNVRQISWKQGLSSGLKTTWLLGKIIFPITFIVTVLGYTPVLKMIADFVSPVMKLIGLPGEAALPLVLGNFLNLYAGIAGILSLELTVKEVFILATMLSFSHNLIIESGVATSVGVKLWVVLTVRIGLAFISALLINLLWSGGSDIAEYGFVQVQTAQADGALEIALLAAEKAAFGVLQLAVFVIPIMLIVQIMKDLKWMDFLSAKMAPFMRFLGMSENTSFTMLTGLTVGLAYGAGVMIQAVKENGVSRKDATLAIIFLVSCHAVVEDTVIFIPLGIPVLPLLLIRVTVAVLLTVVIGRLWNRAEVAKRKETETTYGL</sequence>
<name>A0A927D046_9BACI</name>
<dbReference type="AlphaFoldDB" id="A0A927D046"/>
<comment type="caution">
    <text evidence="3">The sequence shown here is derived from an EMBL/GenBank/DDBJ whole genome shotgun (WGS) entry which is preliminary data.</text>
</comment>
<evidence type="ECO:0000313" key="4">
    <source>
        <dbReference type="Proteomes" id="UP000602076"/>
    </source>
</evidence>
<reference evidence="3" key="1">
    <citation type="submission" date="2020-09" db="EMBL/GenBank/DDBJ databases">
        <title>Bacillus faecalis sp. nov., a moderately halophilic bacterium isolated from cow faeces.</title>
        <authorList>
            <person name="Jiang L."/>
            <person name="Lee J."/>
        </authorList>
    </citation>
    <scope>NUCLEOTIDE SEQUENCE</scope>
    <source>
        <strain evidence="3">AGMB 02131</strain>
    </source>
</reference>
<evidence type="ECO:0000313" key="3">
    <source>
        <dbReference type="EMBL" id="MBD3108569.1"/>
    </source>
</evidence>
<organism evidence="3 4">
    <name type="scientific">Peribacillus faecalis</name>
    <dbReference type="NCBI Taxonomy" id="2772559"/>
    <lineage>
        <taxon>Bacteria</taxon>
        <taxon>Bacillati</taxon>
        <taxon>Bacillota</taxon>
        <taxon>Bacilli</taxon>
        <taxon>Bacillales</taxon>
        <taxon>Bacillaceae</taxon>
        <taxon>Peribacillus</taxon>
    </lineage>
</organism>
<keyword evidence="1" id="KW-0812">Transmembrane</keyword>
<feature type="transmembrane region" description="Helical" evidence="1">
    <location>
        <begin position="181"/>
        <end position="202"/>
    </location>
</feature>
<gene>
    <name evidence="3" type="ORF">IEO70_09330</name>
</gene>
<feature type="transmembrane region" description="Helical" evidence="1">
    <location>
        <begin position="99"/>
        <end position="120"/>
    </location>
</feature>
<feature type="transmembrane region" description="Helical" evidence="1">
    <location>
        <begin position="126"/>
        <end position="148"/>
    </location>
</feature>
<dbReference type="InterPro" id="IPR011642">
    <property type="entry name" value="Gate_dom"/>
</dbReference>
<feature type="domain" description="Nucleoside transporter/FeoB GTPase Gate" evidence="2">
    <location>
        <begin position="29"/>
        <end position="110"/>
    </location>
</feature>
<dbReference type="Proteomes" id="UP000602076">
    <property type="component" value="Unassembled WGS sequence"/>
</dbReference>
<feature type="transmembrane region" description="Helical" evidence="1">
    <location>
        <begin position="263"/>
        <end position="286"/>
    </location>
</feature>
<keyword evidence="1" id="KW-1133">Transmembrane helix</keyword>
<feature type="transmembrane region" description="Helical" evidence="1">
    <location>
        <begin position="29"/>
        <end position="50"/>
    </location>
</feature>
<dbReference type="EMBL" id="JACXSI010000020">
    <property type="protein sequence ID" value="MBD3108569.1"/>
    <property type="molecule type" value="Genomic_DNA"/>
</dbReference>
<keyword evidence="4" id="KW-1185">Reference proteome</keyword>
<dbReference type="Pfam" id="PF07670">
    <property type="entry name" value="Gate"/>
    <property type="match status" value="2"/>
</dbReference>
<evidence type="ECO:0000259" key="2">
    <source>
        <dbReference type="Pfam" id="PF07670"/>
    </source>
</evidence>
<feature type="domain" description="Nucleoside transporter/FeoB GTPase Gate" evidence="2">
    <location>
        <begin position="185"/>
        <end position="275"/>
    </location>
</feature>